<evidence type="ECO:0000256" key="4">
    <source>
        <dbReference type="ARBA" id="ARBA00022729"/>
    </source>
</evidence>
<dbReference type="PANTHER" id="PTHR30627">
    <property type="entry name" value="PEPTIDOGLYCAN D,D-TRANSPEPTIDASE"/>
    <property type="match status" value="1"/>
</dbReference>
<evidence type="ECO:0000256" key="7">
    <source>
        <dbReference type="SAM" id="SignalP"/>
    </source>
</evidence>
<dbReference type="Gene3D" id="3.30.1390.30">
    <property type="entry name" value="Penicillin-binding protein 2a, domain 3"/>
    <property type="match status" value="1"/>
</dbReference>
<dbReference type="InterPro" id="IPR012338">
    <property type="entry name" value="Beta-lactam/transpept-like"/>
</dbReference>
<proteinExistence type="inferred from homology"/>
<protein>
    <recommendedName>
        <fullName evidence="3">beta-lactamase</fullName>
        <ecNumber evidence="3">3.5.2.6</ecNumber>
    </recommendedName>
</protein>
<sequence length="503" mass="51163">MAFLLAALVLALPAVAACEPDQPSVDDRFAGFVAAWRKGDFAGVADLLTPQGRALDTAAANAALAGFEGDLAARRPALTPHGKAFVDHSDAALTVGVRWTLPDGRTWDYDTTVTARLLNERWRLYLGAQTVHPALQDGQKLALRSSPAKRGVVAAADGTQIAGDVPVVYIGVEPQRVPDVDALVKRLDLLFQSVKVTVDVQGLPARLKAAKPDAFVDVVTLRKSDYTEIAGDLGATEGVRLREGSLSLPLTRTFARALLGTSGPVTKELIDASKGALEDGDIAGLTGLQRQYDTQLRGLPGLSVVPVDATGGKAKAGDALVTLPAKDGAKVVTTLDVKVQQAADAALTGTAKQSALVAIRVSDGAVLAVANGPDAAGYDLALLGEVPGPAWPADPAALGVGAPWHLGADVFTGRAASGGVVAAPIGYAAAAAALARGKWQQPVLVKDPAPDEPAPAGPAVSGALDVPGLSLGVRGDIAYCVYVAGSGADVTAPIAATFLAAVA</sequence>
<dbReference type="InterPro" id="IPR050515">
    <property type="entry name" value="Beta-lactam/transpept"/>
</dbReference>
<dbReference type="Gene3D" id="3.40.710.10">
    <property type="entry name" value="DD-peptidase/beta-lactamase superfamily"/>
    <property type="match status" value="1"/>
</dbReference>
<evidence type="ECO:0000259" key="9">
    <source>
        <dbReference type="Pfam" id="PF05223"/>
    </source>
</evidence>
<dbReference type="PANTHER" id="PTHR30627:SF6">
    <property type="entry name" value="BETA-LACTAMASE YBXI-RELATED"/>
    <property type="match status" value="1"/>
</dbReference>
<comment type="similarity">
    <text evidence="2">Belongs to the class-D beta-lactamase family.</text>
</comment>
<evidence type="ECO:0000256" key="1">
    <source>
        <dbReference type="ARBA" id="ARBA00001526"/>
    </source>
</evidence>
<name>A0ABP5UH31_9ACTN</name>
<comment type="catalytic activity">
    <reaction evidence="1">
        <text>a beta-lactam + H2O = a substituted beta-amino acid</text>
        <dbReference type="Rhea" id="RHEA:20401"/>
        <dbReference type="ChEBI" id="CHEBI:15377"/>
        <dbReference type="ChEBI" id="CHEBI:35627"/>
        <dbReference type="ChEBI" id="CHEBI:140347"/>
        <dbReference type="EC" id="3.5.2.6"/>
    </reaction>
</comment>
<dbReference type="InterPro" id="IPR036138">
    <property type="entry name" value="PBP_dimer_sf"/>
</dbReference>
<comment type="caution">
    <text evidence="10">The sequence shown here is derived from an EMBL/GenBank/DDBJ whole genome shotgun (WGS) entry which is preliminary data.</text>
</comment>
<dbReference type="Pfam" id="PF05223">
    <property type="entry name" value="MecA_N"/>
    <property type="match status" value="1"/>
</dbReference>
<keyword evidence="5" id="KW-0378">Hydrolase</keyword>
<evidence type="ECO:0000256" key="6">
    <source>
        <dbReference type="ARBA" id="ARBA00023251"/>
    </source>
</evidence>
<dbReference type="InterPro" id="IPR032710">
    <property type="entry name" value="NTF2-like_dom_sf"/>
</dbReference>
<keyword evidence="11" id="KW-1185">Reference proteome</keyword>
<organism evidence="10 11">
    <name type="scientific">Dactylosporangium salmoneum</name>
    <dbReference type="NCBI Taxonomy" id="53361"/>
    <lineage>
        <taxon>Bacteria</taxon>
        <taxon>Bacillati</taxon>
        <taxon>Actinomycetota</taxon>
        <taxon>Actinomycetes</taxon>
        <taxon>Micromonosporales</taxon>
        <taxon>Micromonosporaceae</taxon>
        <taxon>Dactylosporangium</taxon>
    </lineage>
</organism>
<gene>
    <name evidence="10" type="ORF">GCM10010170_087530</name>
</gene>
<keyword evidence="4 7" id="KW-0732">Signal</keyword>
<dbReference type="InterPro" id="IPR005311">
    <property type="entry name" value="PBP_dimer"/>
</dbReference>
<evidence type="ECO:0000313" key="11">
    <source>
        <dbReference type="Proteomes" id="UP001501444"/>
    </source>
</evidence>
<feature type="domain" description="Penicillin-binding protein dimerisation" evidence="8">
    <location>
        <begin position="146"/>
        <end position="311"/>
    </location>
</feature>
<dbReference type="Pfam" id="PF03717">
    <property type="entry name" value="PBP_dimer"/>
    <property type="match status" value="1"/>
</dbReference>
<dbReference type="SUPFAM" id="SSF54427">
    <property type="entry name" value="NTF2-like"/>
    <property type="match status" value="1"/>
</dbReference>
<feature type="domain" description="NTF2-like N-terminal transpeptidase" evidence="9">
    <location>
        <begin position="26"/>
        <end position="139"/>
    </location>
</feature>
<feature type="signal peptide" evidence="7">
    <location>
        <begin position="1"/>
        <end position="16"/>
    </location>
</feature>
<dbReference type="SUPFAM" id="SSF56601">
    <property type="entry name" value="beta-lactamase/transpeptidase-like"/>
    <property type="match status" value="1"/>
</dbReference>
<dbReference type="EMBL" id="BAAARV010000086">
    <property type="protein sequence ID" value="GAA2380334.1"/>
    <property type="molecule type" value="Genomic_DNA"/>
</dbReference>
<evidence type="ECO:0000259" key="8">
    <source>
        <dbReference type="Pfam" id="PF03717"/>
    </source>
</evidence>
<dbReference type="EC" id="3.5.2.6" evidence="3"/>
<dbReference type="Proteomes" id="UP001501444">
    <property type="component" value="Unassembled WGS sequence"/>
</dbReference>
<dbReference type="InterPro" id="IPR007887">
    <property type="entry name" value="MecA_N"/>
</dbReference>
<keyword evidence="6" id="KW-0046">Antibiotic resistance</keyword>
<feature type="chain" id="PRO_5045554134" description="beta-lactamase" evidence="7">
    <location>
        <begin position="17"/>
        <end position="503"/>
    </location>
</feature>
<reference evidence="11" key="1">
    <citation type="journal article" date="2019" name="Int. J. Syst. Evol. Microbiol.">
        <title>The Global Catalogue of Microorganisms (GCM) 10K type strain sequencing project: providing services to taxonomists for standard genome sequencing and annotation.</title>
        <authorList>
            <consortium name="The Broad Institute Genomics Platform"/>
            <consortium name="The Broad Institute Genome Sequencing Center for Infectious Disease"/>
            <person name="Wu L."/>
            <person name="Ma J."/>
        </authorList>
    </citation>
    <scope>NUCLEOTIDE SEQUENCE [LARGE SCALE GENOMIC DNA]</scope>
    <source>
        <strain evidence="11">JCM 3272</strain>
    </source>
</reference>
<evidence type="ECO:0000256" key="3">
    <source>
        <dbReference type="ARBA" id="ARBA00012865"/>
    </source>
</evidence>
<dbReference type="SUPFAM" id="SSF56519">
    <property type="entry name" value="Penicillin binding protein dimerisation domain"/>
    <property type="match status" value="1"/>
</dbReference>
<evidence type="ECO:0000256" key="5">
    <source>
        <dbReference type="ARBA" id="ARBA00022801"/>
    </source>
</evidence>
<dbReference type="Gene3D" id="3.90.1310.10">
    <property type="entry name" value="Penicillin-binding protein 2a (Domain 2)"/>
    <property type="match status" value="1"/>
</dbReference>
<accession>A0ABP5UH31</accession>
<dbReference type="Gene3D" id="3.10.450.50">
    <property type="match status" value="1"/>
</dbReference>
<evidence type="ECO:0000313" key="10">
    <source>
        <dbReference type="EMBL" id="GAA2380334.1"/>
    </source>
</evidence>
<evidence type="ECO:0000256" key="2">
    <source>
        <dbReference type="ARBA" id="ARBA00007898"/>
    </source>
</evidence>